<proteinExistence type="predicted"/>
<reference evidence="2" key="1">
    <citation type="journal article" date="2022" name="Mol. Ecol. Resour.">
        <title>The genomes of chicory, endive, great burdock and yacon provide insights into Asteraceae palaeo-polyploidization history and plant inulin production.</title>
        <authorList>
            <person name="Fan W."/>
            <person name="Wang S."/>
            <person name="Wang H."/>
            <person name="Wang A."/>
            <person name="Jiang F."/>
            <person name="Liu H."/>
            <person name="Zhao H."/>
            <person name="Xu D."/>
            <person name="Zhang Y."/>
        </authorList>
    </citation>
    <scope>NUCLEOTIDE SEQUENCE [LARGE SCALE GENOMIC DNA]</scope>
    <source>
        <strain evidence="2">cv. Yunnan</strain>
    </source>
</reference>
<protein>
    <submittedName>
        <fullName evidence="1">Uncharacterized protein</fullName>
    </submittedName>
</protein>
<dbReference type="Proteomes" id="UP001056120">
    <property type="component" value="Linkage Group LG08"/>
</dbReference>
<comment type="caution">
    <text evidence="1">The sequence shown here is derived from an EMBL/GenBank/DDBJ whole genome shotgun (WGS) entry which is preliminary data.</text>
</comment>
<sequence length="126" mass="13954">MTERDSTRKLAIIRPLTTDHGNPVVRNQSSLLPIDTPTIDQHFLNNQAPILIIVHHHRTLEPVVIAKEQGPFDVSPPPFDVDDVSQQPRESTFIVPVDTYVISCSIVTVVAVQTLASQHFVALSTL</sequence>
<dbReference type="EMBL" id="CM042025">
    <property type="protein sequence ID" value="KAI3808986.1"/>
    <property type="molecule type" value="Genomic_DNA"/>
</dbReference>
<gene>
    <name evidence="1" type="ORF">L1987_24950</name>
</gene>
<organism evidence="1 2">
    <name type="scientific">Smallanthus sonchifolius</name>
    <dbReference type="NCBI Taxonomy" id="185202"/>
    <lineage>
        <taxon>Eukaryota</taxon>
        <taxon>Viridiplantae</taxon>
        <taxon>Streptophyta</taxon>
        <taxon>Embryophyta</taxon>
        <taxon>Tracheophyta</taxon>
        <taxon>Spermatophyta</taxon>
        <taxon>Magnoliopsida</taxon>
        <taxon>eudicotyledons</taxon>
        <taxon>Gunneridae</taxon>
        <taxon>Pentapetalae</taxon>
        <taxon>asterids</taxon>
        <taxon>campanulids</taxon>
        <taxon>Asterales</taxon>
        <taxon>Asteraceae</taxon>
        <taxon>Asteroideae</taxon>
        <taxon>Heliantheae alliance</taxon>
        <taxon>Millerieae</taxon>
        <taxon>Smallanthus</taxon>
    </lineage>
</organism>
<name>A0ACB9IMG4_9ASTR</name>
<accession>A0ACB9IMG4</accession>
<evidence type="ECO:0000313" key="1">
    <source>
        <dbReference type="EMBL" id="KAI3808986.1"/>
    </source>
</evidence>
<evidence type="ECO:0000313" key="2">
    <source>
        <dbReference type="Proteomes" id="UP001056120"/>
    </source>
</evidence>
<reference evidence="1 2" key="2">
    <citation type="journal article" date="2022" name="Mol. Ecol. Resour.">
        <title>The genomes of chicory, endive, great burdock and yacon provide insights into Asteraceae paleo-polyploidization history and plant inulin production.</title>
        <authorList>
            <person name="Fan W."/>
            <person name="Wang S."/>
            <person name="Wang H."/>
            <person name="Wang A."/>
            <person name="Jiang F."/>
            <person name="Liu H."/>
            <person name="Zhao H."/>
            <person name="Xu D."/>
            <person name="Zhang Y."/>
        </authorList>
    </citation>
    <scope>NUCLEOTIDE SEQUENCE [LARGE SCALE GENOMIC DNA]</scope>
    <source>
        <strain evidence="2">cv. Yunnan</strain>
        <tissue evidence="1">Leaves</tissue>
    </source>
</reference>
<keyword evidence="2" id="KW-1185">Reference proteome</keyword>